<dbReference type="Pfam" id="PF07729">
    <property type="entry name" value="FCD"/>
    <property type="match status" value="1"/>
</dbReference>
<dbReference type="GO" id="GO:0003700">
    <property type="term" value="F:DNA-binding transcription factor activity"/>
    <property type="evidence" value="ECO:0007669"/>
    <property type="project" value="InterPro"/>
</dbReference>
<reference evidence="5 6" key="1">
    <citation type="submission" date="2016-10" db="EMBL/GenBank/DDBJ databases">
        <authorList>
            <person name="de Groot N.N."/>
        </authorList>
    </citation>
    <scope>NUCLEOTIDE SEQUENCE [LARGE SCALE GENOMIC DNA]</scope>
    <source>
        <strain evidence="5 6">ICMP 14252</strain>
    </source>
</reference>
<dbReference type="Proteomes" id="UP000182902">
    <property type="component" value="Unassembled WGS sequence"/>
</dbReference>
<dbReference type="PANTHER" id="PTHR43537:SF20">
    <property type="entry name" value="HTH-TYPE TRANSCRIPTIONAL REPRESSOR GLAR"/>
    <property type="match status" value="1"/>
</dbReference>
<dbReference type="Gene3D" id="1.20.120.530">
    <property type="entry name" value="GntR ligand-binding domain-like"/>
    <property type="match status" value="1"/>
</dbReference>
<evidence type="ECO:0000256" key="3">
    <source>
        <dbReference type="ARBA" id="ARBA00023163"/>
    </source>
</evidence>
<keyword evidence="1" id="KW-0805">Transcription regulation</keyword>
<accession>A0A1H3G3D3</accession>
<dbReference type="SUPFAM" id="SSF48008">
    <property type="entry name" value="GntR ligand-binding domain-like"/>
    <property type="match status" value="1"/>
</dbReference>
<dbReference type="InterPro" id="IPR036388">
    <property type="entry name" value="WH-like_DNA-bd_sf"/>
</dbReference>
<evidence type="ECO:0000313" key="6">
    <source>
        <dbReference type="Proteomes" id="UP000182902"/>
    </source>
</evidence>
<dbReference type="EMBL" id="FNOX01000002">
    <property type="protein sequence ID" value="SDX97537.1"/>
    <property type="molecule type" value="Genomic_DNA"/>
</dbReference>
<dbReference type="InterPro" id="IPR008920">
    <property type="entry name" value="TF_FadR/GntR_C"/>
</dbReference>
<keyword evidence="3" id="KW-0804">Transcription</keyword>
<dbReference type="AlphaFoldDB" id="A0A1H3G3D3"/>
<dbReference type="SMART" id="SM00345">
    <property type="entry name" value="HTH_GNTR"/>
    <property type="match status" value="1"/>
</dbReference>
<dbReference type="PROSITE" id="PS50949">
    <property type="entry name" value="HTH_GNTR"/>
    <property type="match status" value="1"/>
</dbReference>
<evidence type="ECO:0000256" key="1">
    <source>
        <dbReference type="ARBA" id="ARBA00023015"/>
    </source>
</evidence>
<proteinExistence type="predicted"/>
<dbReference type="InterPro" id="IPR036390">
    <property type="entry name" value="WH_DNA-bd_sf"/>
</dbReference>
<dbReference type="SMART" id="SM00895">
    <property type="entry name" value="FCD"/>
    <property type="match status" value="1"/>
</dbReference>
<dbReference type="RefSeq" id="WP_069787694.1">
    <property type="nucleotide sequence ID" value="NZ_FNOX01000002.1"/>
</dbReference>
<feature type="domain" description="HTH gntR-type" evidence="4">
    <location>
        <begin position="7"/>
        <end position="74"/>
    </location>
</feature>
<keyword evidence="2 5" id="KW-0238">DNA-binding</keyword>
<dbReference type="InterPro" id="IPR000524">
    <property type="entry name" value="Tscrpt_reg_HTH_GntR"/>
</dbReference>
<dbReference type="PANTHER" id="PTHR43537">
    <property type="entry name" value="TRANSCRIPTIONAL REGULATOR, GNTR FAMILY"/>
    <property type="match status" value="1"/>
</dbReference>
<name>A0A1H3G3D3_9PSED</name>
<evidence type="ECO:0000259" key="4">
    <source>
        <dbReference type="PROSITE" id="PS50949"/>
    </source>
</evidence>
<sequence length="233" mass="25710">MLERSAQSLTQATYERLRKDVLSCVLRPGDRVNLKALAERYQASAGAVREALSRLVAEDLVLAEPQKGFRVCAVSLADLNDLTSARIEIETSCLRHSLEHGNLAWEATLVSAHHRLSRLEEPHDGDHADADAWTSAHAAFHEALVGACPNTWLLRIRSMLFEQTARYRAMSIAMAAEQRDIGHEHQALFEAALAKDASKASELLKQHIQTTSALLIEGLRVTPEVTGRSTQSN</sequence>
<dbReference type="Pfam" id="PF00392">
    <property type="entry name" value="GntR"/>
    <property type="match status" value="1"/>
</dbReference>
<dbReference type="SUPFAM" id="SSF46785">
    <property type="entry name" value="Winged helix' DNA-binding domain"/>
    <property type="match status" value="1"/>
</dbReference>
<dbReference type="Gene3D" id="1.10.10.10">
    <property type="entry name" value="Winged helix-like DNA-binding domain superfamily/Winged helix DNA-binding domain"/>
    <property type="match status" value="1"/>
</dbReference>
<organism evidence="5 6">
    <name type="scientific">Pseudomonas salomonii</name>
    <dbReference type="NCBI Taxonomy" id="191391"/>
    <lineage>
        <taxon>Bacteria</taxon>
        <taxon>Pseudomonadati</taxon>
        <taxon>Pseudomonadota</taxon>
        <taxon>Gammaproteobacteria</taxon>
        <taxon>Pseudomonadales</taxon>
        <taxon>Pseudomonadaceae</taxon>
        <taxon>Pseudomonas</taxon>
    </lineage>
</organism>
<dbReference type="GO" id="GO:0003677">
    <property type="term" value="F:DNA binding"/>
    <property type="evidence" value="ECO:0007669"/>
    <property type="project" value="UniProtKB-KW"/>
</dbReference>
<gene>
    <name evidence="5" type="ORF">SAMN05216247_102330</name>
</gene>
<dbReference type="CDD" id="cd07377">
    <property type="entry name" value="WHTH_GntR"/>
    <property type="match status" value="1"/>
</dbReference>
<protein>
    <submittedName>
        <fullName evidence="5">DNA-binding transcriptional regulator, GntR family</fullName>
    </submittedName>
</protein>
<evidence type="ECO:0000256" key="2">
    <source>
        <dbReference type="ARBA" id="ARBA00023125"/>
    </source>
</evidence>
<evidence type="ECO:0000313" key="5">
    <source>
        <dbReference type="EMBL" id="SDX97537.1"/>
    </source>
</evidence>
<dbReference type="InterPro" id="IPR011711">
    <property type="entry name" value="GntR_C"/>
</dbReference>